<dbReference type="KEGG" id="boa:Bovatus_04406"/>
<evidence type="ECO:0000313" key="9">
    <source>
        <dbReference type="EMBL" id="KAA3953443.1"/>
    </source>
</evidence>
<evidence type="ECO:0000313" key="10">
    <source>
        <dbReference type="EMBL" id="KAA4526486.1"/>
    </source>
</evidence>
<dbReference type="Proteomes" id="UP000266492">
    <property type="component" value="Unassembled WGS sequence"/>
</dbReference>
<dbReference type="InterPro" id="IPR033985">
    <property type="entry name" value="SusD-like_N"/>
</dbReference>
<dbReference type="PROSITE" id="PS51257">
    <property type="entry name" value="PROKAR_LIPOPROTEIN"/>
    <property type="match status" value="1"/>
</dbReference>
<dbReference type="SUPFAM" id="SSF48452">
    <property type="entry name" value="TPR-like"/>
    <property type="match status" value="1"/>
</dbReference>
<dbReference type="EMBL" id="VWFC01000011">
    <property type="protein sequence ID" value="KAB1326604.1"/>
    <property type="molecule type" value="Genomic_DNA"/>
</dbReference>
<evidence type="ECO:0000313" key="20">
    <source>
        <dbReference type="Proteomes" id="UP000286031"/>
    </source>
</evidence>
<evidence type="ECO:0000256" key="4">
    <source>
        <dbReference type="ARBA" id="ARBA00023136"/>
    </source>
</evidence>
<proteinExistence type="inferred from homology"/>
<comment type="similarity">
    <text evidence="2">Belongs to the SusD family.</text>
</comment>
<evidence type="ECO:0000256" key="1">
    <source>
        <dbReference type="ARBA" id="ARBA00004442"/>
    </source>
</evidence>
<keyword evidence="3" id="KW-0732">Signal</keyword>
<evidence type="ECO:0000313" key="15">
    <source>
        <dbReference type="EMBL" id="RGS82804.1"/>
    </source>
</evidence>
<evidence type="ECO:0000313" key="22">
    <source>
        <dbReference type="Proteomes" id="UP000375690"/>
    </source>
</evidence>
<evidence type="ECO:0000313" key="17">
    <source>
        <dbReference type="EMBL" id="SDB75790.1"/>
    </source>
</evidence>
<evidence type="ECO:0000313" key="12">
    <source>
        <dbReference type="EMBL" id="KAB1326604.1"/>
    </source>
</evidence>
<dbReference type="EMBL" id="VWLX01000002">
    <property type="protein sequence ID" value="KAA3808420.1"/>
    <property type="molecule type" value="Genomic_DNA"/>
</dbReference>
<dbReference type="EMBL" id="JAQNWR010000001">
    <property type="protein sequence ID" value="MDC2406640.1"/>
    <property type="molecule type" value="Genomic_DNA"/>
</dbReference>
<reference evidence="19 20" key="2">
    <citation type="submission" date="2018-08" db="EMBL/GenBank/DDBJ databases">
        <title>A genome reference for cultivated species of the human gut microbiota.</title>
        <authorList>
            <person name="Zou Y."/>
            <person name="Xue W."/>
            <person name="Luo G."/>
        </authorList>
    </citation>
    <scope>NUCLEOTIDE SEQUENCE [LARGE SCALE GENOMIC DNA]</scope>
    <source>
        <strain evidence="16 20">AF04-46</strain>
        <strain evidence="15 19">AF20-9LB</strain>
    </source>
</reference>
<sequence>MKLNRILFAALIASITGSSITSCSESFLDENLTTQYSTDRFKTQEGLDELVTGAYQKLKFKFNYIWGIQCYNMGVDEFTDANNVIPAWNHYSQDLNSSENAANQPIWDNYYGLVEPANILIQNIPQYYNQSSPTYNTRLGEAHFLRAYAYFELVKQFGGVPLKLVPSTSAETYFTRNSAEEIYTQVISDFGEAYRLLPDKGESIGRINKYAAAHFLAKAHLFRASELYSDWNSNYIASDLDAVIQYGSEVVDAHPLCNDYVELWDYEQPNGANEKVSEVILAAQFSNDESTWGRYGNQMHLYYPAVYQGNDIGGCKRDISGGREFSYVSATEYTMQVFDRVNDSRFWKSFITCYGANETKSAPTWTAEDMPYAPAGVKEGDKRFSGGELGMKYIVNDPGDNRYEKYPNAPAYTVLKDGKMCNTYTYVRYFKGQEHSWNINEKTGNYYDIIPHKRSVALSKFRDGYRVSIASQFGTRDAIIARSADDVLMVAEAYIRKGEANYDKAVEWMNKLRERAGYKTGEDRSKNVDGGQAYKNNPYCSGKGGGHSSEGAIYWEENTYYESNNIEQETTASTKTTMKLNSVADVYNSTVDTPIYNELGCTSNADKMMCFLLNERTRELCGELQRWEDLARTKTLDARWHKFNDGASRGLGEFKSEKHYYRPIPQAFLDGITNSNGSALSNEEKKAMQNPGY</sequence>
<dbReference type="GO" id="GO:0009279">
    <property type="term" value="C:cell outer membrane"/>
    <property type="evidence" value="ECO:0007669"/>
    <property type="project" value="UniProtKB-SubCell"/>
</dbReference>
<dbReference type="InterPro" id="IPR011990">
    <property type="entry name" value="TPR-like_helical_dom_sf"/>
</dbReference>
<gene>
    <name evidence="16" type="ORF">DWV35_12595</name>
    <name evidence="15" type="ORF">DWX70_15010</name>
    <name evidence="12" type="ORF">F3B53_11420</name>
    <name evidence="10" type="ORF">F3B85_25785</name>
    <name evidence="11" type="ORF">F3B90_06820</name>
    <name evidence="9" type="ORF">F3D71_05830</name>
    <name evidence="8" type="ORF">F3F51_03335</name>
    <name evidence="13" type="ORF">PO240_01980</name>
    <name evidence="14" type="ORF">PQ628_04485</name>
    <name evidence="17" type="ORF">SAMN05192581_100432</name>
</gene>
<evidence type="ECO:0000313" key="16">
    <source>
        <dbReference type="EMBL" id="RGX09383.1"/>
    </source>
</evidence>
<evidence type="ECO:0000313" key="11">
    <source>
        <dbReference type="EMBL" id="KAA4628676.1"/>
    </source>
</evidence>
<dbReference type="EMBL" id="VWLE01000049">
    <property type="protein sequence ID" value="KAA3953443.1"/>
    <property type="molecule type" value="Genomic_DNA"/>
</dbReference>
<dbReference type="Pfam" id="PF14322">
    <property type="entry name" value="SusD-like_3"/>
    <property type="match status" value="1"/>
</dbReference>
<dbReference type="Proteomes" id="UP000375690">
    <property type="component" value="Unassembled WGS sequence"/>
</dbReference>
<evidence type="ECO:0000313" key="19">
    <source>
        <dbReference type="Proteomes" id="UP000266492"/>
    </source>
</evidence>
<dbReference type="EMBL" id="QSBI01000015">
    <property type="protein sequence ID" value="RGX09383.1"/>
    <property type="molecule type" value="Genomic_DNA"/>
</dbReference>
<evidence type="ECO:0000313" key="21">
    <source>
        <dbReference type="Proteomes" id="UP000323717"/>
    </source>
</evidence>
<evidence type="ECO:0000259" key="6">
    <source>
        <dbReference type="Pfam" id="PF07980"/>
    </source>
</evidence>
<dbReference type="RefSeq" id="WP_004301560.1">
    <property type="nucleotide sequence ID" value="NZ_BAABYJ010000002.1"/>
</dbReference>
<comment type="subcellular location">
    <subcellularLocation>
        <location evidence="1">Cell outer membrane</location>
    </subcellularLocation>
</comment>
<dbReference type="GeneID" id="29455656"/>
<keyword evidence="5" id="KW-0998">Cell outer membrane</keyword>
<accession>A0A1G6G1C5</accession>
<evidence type="ECO:0000256" key="2">
    <source>
        <dbReference type="ARBA" id="ARBA00006275"/>
    </source>
</evidence>
<dbReference type="EMBL" id="JAQQPO010000004">
    <property type="protein sequence ID" value="MDC7957462.1"/>
    <property type="molecule type" value="Genomic_DNA"/>
</dbReference>
<evidence type="ECO:0000313" key="24">
    <source>
        <dbReference type="Proteomes" id="UP000460135"/>
    </source>
</evidence>
<evidence type="ECO:0000313" key="8">
    <source>
        <dbReference type="EMBL" id="KAA3808420.1"/>
    </source>
</evidence>
<evidence type="ECO:0000313" key="23">
    <source>
        <dbReference type="Proteomes" id="UP000424805"/>
    </source>
</evidence>
<dbReference type="Pfam" id="PF07980">
    <property type="entry name" value="SusD_RagB"/>
    <property type="match status" value="1"/>
</dbReference>
<dbReference type="Proteomes" id="UP000424805">
    <property type="component" value="Unassembled WGS sequence"/>
</dbReference>
<feature type="domain" description="SusD-like N-terminal" evidence="7">
    <location>
        <begin position="27"/>
        <end position="221"/>
    </location>
</feature>
<evidence type="ECO:0000313" key="25">
    <source>
        <dbReference type="Proteomes" id="UP000478493"/>
    </source>
</evidence>
<name>A0A1G6G1C5_BACOV</name>
<dbReference type="Proteomes" id="UP000323717">
    <property type="component" value="Unassembled WGS sequence"/>
</dbReference>
<evidence type="ECO:0000313" key="13">
    <source>
        <dbReference type="EMBL" id="MDC2406640.1"/>
    </source>
</evidence>
<dbReference type="EMBL" id="FMYE01000004">
    <property type="protein sequence ID" value="SDB75790.1"/>
    <property type="molecule type" value="Genomic_DNA"/>
</dbReference>
<dbReference type="InterPro" id="IPR012944">
    <property type="entry name" value="SusD_RagB_dom"/>
</dbReference>
<dbReference type="Proteomes" id="UP001214017">
    <property type="component" value="Unassembled WGS sequence"/>
</dbReference>
<evidence type="ECO:0000259" key="7">
    <source>
        <dbReference type="Pfam" id="PF14322"/>
    </source>
</evidence>
<feature type="domain" description="RagB/SusD" evidence="6">
    <location>
        <begin position="278"/>
        <end position="670"/>
    </location>
</feature>
<keyword evidence="4" id="KW-0472">Membrane</keyword>
<reference evidence="13" key="4">
    <citation type="submission" date="2022-10" db="EMBL/GenBank/DDBJ databases">
        <title>Human gut microbiome strain richness.</title>
        <authorList>
            <person name="Chen-Liaw A."/>
        </authorList>
    </citation>
    <scope>NUCLEOTIDE SEQUENCE</scope>
    <source>
        <strain evidence="13">F7_m1001271B151109d0_201107</strain>
        <strain evidence="14">RTP21484st1_H8_RTP21484_190118</strain>
    </source>
</reference>
<dbReference type="Proteomes" id="UP000478493">
    <property type="component" value="Unassembled WGS sequence"/>
</dbReference>
<dbReference type="EMBL" id="VWGP01000035">
    <property type="protein sequence ID" value="KAA4526486.1"/>
    <property type="molecule type" value="Genomic_DNA"/>
</dbReference>
<evidence type="ECO:0000313" key="14">
    <source>
        <dbReference type="EMBL" id="MDC7957462.1"/>
    </source>
</evidence>
<dbReference type="Proteomes" id="UP000286031">
    <property type="component" value="Unassembled WGS sequence"/>
</dbReference>
<evidence type="ECO:0000313" key="18">
    <source>
        <dbReference type="Proteomes" id="UP000183670"/>
    </source>
</evidence>
<organism evidence="17 18">
    <name type="scientific">Bacteroides ovatus</name>
    <dbReference type="NCBI Taxonomy" id="28116"/>
    <lineage>
        <taxon>Bacteria</taxon>
        <taxon>Pseudomonadati</taxon>
        <taxon>Bacteroidota</taxon>
        <taxon>Bacteroidia</taxon>
        <taxon>Bacteroidales</taxon>
        <taxon>Bacteroidaceae</taxon>
        <taxon>Bacteroides</taxon>
    </lineage>
</organism>
<evidence type="ECO:0000256" key="5">
    <source>
        <dbReference type="ARBA" id="ARBA00023237"/>
    </source>
</evidence>
<protein>
    <submittedName>
        <fullName evidence="8">RagB/SusD family nutrient uptake outer membrane protein</fullName>
    </submittedName>
    <submittedName>
        <fullName evidence="17">Starch-binding associating with outer membrane</fullName>
    </submittedName>
</protein>
<reference evidence="21 22" key="3">
    <citation type="journal article" date="2019" name="Nat. Med.">
        <title>A library of human gut bacterial isolates paired with longitudinal multiomics data enables mechanistic microbiome research.</title>
        <authorList>
            <person name="Poyet M."/>
            <person name="Groussin M."/>
            <person name="Gibbons S.M."/>
            <person name="Avila-Pacheco J."/>
            <person name="Jiang X."/>
            <person name="Kearney S.M."/>
            <person name="Perrotta A.R."/>
            <person name="Berdy B."/>
            <person name="Zhao S."/>
            <person name="Lieberman T.D."/>
            <person name="Swanson P.K."/>
            <person name="Smith M."/>
            <person name="Roesemann S."/>
            <person name="Alexander J.E."/>
            <person name="Rich S.A."/>
            <person name="Livny J."/>
            <person name="Vlamakis H."/>
            <person name="Clish C."/>
            <person name="Bullock K."/>
            <person name="Deik A."/>
            <person name="Scott J."/>
            <person name="Pierce K.A."/>
            <person name="Xavier R.J."/>
            <person name="Alm E.J."/>
        </authorList>
    </citation>
    <scope>NUCLEOTIDE SEQUENCE [LARGE SCALE GENOMIC DNA]</scope>
    <source>
        <strain evidence="11 23">BIOML-A15</strain>
        <strain evidence="9 21">BIOML-A163</strain>
        <strain evidence="8 24">BIOML-A183</strain>
        <strain evidence="12 22">BIOML-A2</strain>
        <strain evidence="10 25">BIOML-A41</strain>
    </source>
</reference>
<reference evidence="17 18" key="1">
    <citation type="submission" date="2016-10" db="EMBL/GenBank/DDBJ databases">
        <authorList>
            <person name="de Groot N.N."/>
        </authorList>
    </citation>
    <scope>NUCLEOTIDE SEQUENCE [LARGE SCALE GENOMIC DNA]</scope>
    <source>
        <strain evidence="17 18">NLAE-zl-C500</strain>
    </source>
</reference>
<dbReference type="AlphaFoldDB" id="A0A1G6G1C5"/>
<dbReference type="Gene3D" id="1.25.40.390">
    <property type="match status" value="1"/>
</dbReference>
<dbReference type="Proteomes" id="UP000460135">
    <property type="component" value="Unassembled WGS sequence"/>
</dbReference>
<dbReference type="EMBL" id="QRVZ01000011">
    <property type="protein sequence ID" value="RGS82804.1"/>
    <property type="molecule type" value="Genomic_DNA"/>
</dbReference>
<dbReference type="EMBL" id="VWFP01000005">
    <property type="protein sequence ID" value="KAA4628676.1"/>
    <property type="molecule type" value="Genomic_DNA"/>
</dbReference>
<evidence type="ECO:0000256" key="3">
    <source>
        <dbReference type="ARBA" id="ARBA00022729"/>
    </source>
</evidence>
<dbReference type="Proteomes" id="UP001215078">
    <property type="component" value="Unassembled WGS sequence"/>
</dbReference>
<dbReference type="Proteomes" id="UP000183670">
    <property type="component" value="Unassembled WGS sequence"/>
</dbReference>